<feature type="domain" description="Bacterial bifunctional deaminase-reductase C-terminal" evidence="1">
    <location>
        <begin position="1"/>
        <end position="147"/>
    </location>
</feature>
<dbReference type="InterPro" id="IPR002734">
    <property type="entry name" value="RibDG_C"/>
</dbReference>
<evidence type="ECO:0000313" key="2">
    <source>
        <dbReference type="EMBL" id="AOR36812.1"/>
    </source>
</evidence>
<accession>A0A1D7YMS8</accession>
<gene>
    <name evidence="2" type="ORF">BFF78_01955</name>
</gene>
<dbReference type="GO" id="GO:0009231">
    <property type="term" value="P:riboflavin biosynthetic process"/>
    <property type="evidence" value="ECO:0007669"/>
    <property type="project" value="InterPro"/>
</dbReference>
<sequence>MSLDGFVAGPNHAMDWMTGFSFRPGLLDEYVQTTGAVLGGRDGWDAYPDAGTIYGGAWHGPLFVLTHHPEDAQPANGVTFLSCDVADAVRIGLEAANGKNLEVFSPTIGRQLLERGLIDEIDLHIVPVLLGQGIRLFDNPGGTPVRLEPLNDDDRSAAVNLRYRPLVTS</sequence>
<organism evidence="2 3">
    <name type="scientific">Streptomyces fodineus</name>
    <dbReference type="NCBI Taxonomy" id="1904616"/>
    <lineage>
        <taxon>Bacteria</taxon>
        <taxon>Bacillati</taxon>
        <taxon>Actinomycetota</taxon>
        <taxon>Actinomycetes</taxon>
        <taxon>Kitasatosporales</taxon>
        <taxon>Streptomycetaceae</taxon>
        <taxon>Streptomyces</taxon>
    </lineage>
</organism>
<name>A0A1D7YMS8_9ACTN</name>
<dbReference type="InterPro" id="IPR024072">
    <property type="entry name" value="DHFR-like_dom_sf"/>
</dbReference>
<dbReference type="AlphaFoldDB" id="A0A1D7YMS8"/>
<dbReference type="GO" id="GO:0008703">
    <property type="term" value="F:5-amino-6-(5-phosphoribosylamino)uracil reductase activity"/>
    <property type="evidence" value="ECO:0007669"/>
    <property type="project" value="InterPro"/>
</dbReference>
<dbReference type="EMBL" id="CP017248">
    <property type="protein sequence ID" value="AOR36812.1"/>
    <property type="molecule type" value="Genomic_DNA"/>
</dbReference>
<dbReference type="Gene3D" id="3.40.430.10">
    <property type="entry name" value="Dihydrofolate Reductase, subunit A"/>
    <property type="match status" value="1"/>
</dbReference>
<keyword evidence="3" id="KW-1185">Reference proteome</keyword>
<evidence type="ECO:0000313" key="3">
    <source>
        <dbReference type="Proteomes" id="UP000094960"/>
    </source>
</evidence>
<evidence type="ECO:0000259" key="1">
    <source>
        <dbReference type="Pfam" id="PF01872"/>
    </source>
</evidence>
<dbReference type="KEGG" id="spun:BFF78_01955"/>
<dbReference type="Pfam" id="PF01872">
    <property type="entry name" value="RibD_C"/>
    <property type="match status" value="1"/>
</dbReference>
<protein>
    <submittedName>
        <fullName evidence="2">Deaminase</fullName>
    </submittedName>
</protein>
<dbReference type="SUPFAM" id="SSF53597">
    <property type="entry name" value="Dihydrofolate reductase-like"/>
    <property type="match status" value="1"/>
</dbReference>
<proteinExistence type="predicted"/>
<reference evidence="3" key="1">
    <citation type="submission" date="2016-09" db="EMBL/GenBank/DDBJ databases">
        <title>Streptomyces puniciscabiei strain:TW1S1 Genome sequencing and assembly.</title>
        <authorList>
            <person name="Kim M.-K."/>
            <person name="Kim S.B."/>
        </authorList>
    </citation>
    <scope>NUCLEOTIDE SEQUENCE [LARGE SCALE GENOMIC DNA]</scope>
    <source>
        <strain evidence="3">TW1S1</strain>
    </source>
</reference>
<dbReference type="Proteomes" id="UP000094960">
    <property type="component" value="Chromosome"/>
</dbReference>